<comment type="caution">
    <text evidence="1">The sequence shown here is derived from an EMBL/GenBank/DDBJ whole genome shotgun (WGS) entry which is preliminary data.</text>
</comment>
<dbReference type="Proteomes" id="UP001501752">
    <property type="component" value="Unassembled WGS sequence"/>
</dbReference>
<sequence length="97" mass="10861">MPVDLRPRGGGRNPWCVHHGEACRMGAQPLSELHQMIHDAKVALGEEMPPLDEHKLATPEQRAQAQKEVAAAIARKRAENERTEAYLRGDTETLEAW</sequence>
<organism evidence="1 2">
    <name type="scientific">Kitasatospora terrestris</name>
    <dbReference type="NCBI Taxonomy" id="258051"/>
    <lineage>
        <taxon>Bacteria</taxon>
        <taxon>Bacillati</taxon>
        <taxon>Actinomycetota</taxon>
        <taxon>Actinomycetes</taxon>
        <taxon>Kitasatosporales</taxon>
        <taxon>Streptomycetaceae</taxon>
        <taxon>Kitasatospora</taxon>
    </lineage>
</organism>
<name>A0ABP9E1R7_9ACTN</name>
<evidence type="ECO:0000313" key="1">
    <source>
        <dbReference type="EMBL" id="GAA4865972.1"/>
    </source>
</evidence>
<accession>A0ABP9E1R7</accession>
<keyword evidence="2" id="KW-1185">Reference proteome</keyword>
<proteinExistence type="predicted"/>
<dbReference type="EMBL" id="BAABIS010000001">
    <property type="protein sequence ID" value="GAA4865972.1"/>
    <property type="molecule type" value="Genomic_DNA"/>
</dbReference>
<reference evidence="2" key="1">
    <citation type="journal article" date="2019" name="Int. J. Syst. Evol. Microbiol.">
        <title>The Global Catalogue of Microorganisms (GCM) 10K type strain sequencing project: providing services to taxonomists for standard genome sequencing and annotation.</title>
        <authorList>
            <consortium name="The Broad Institute Genomics Platform"/>
            <consortium name="The Broad Institute Genome Sequencing Center for Infectious Disease"/>
            <person name="Wu L."/>
            <person name="Ma J."/>
        </authorList>
    </citation>
    <scope>NUCLEOTIDE SEQUENCE [LARGE SCALE GENOMIC DNA]</scope>
    <source>
        <strain evidence="2">JCM 13006</strain>
    </source>
</reference>
<protein>
    <submittedName>
        <fullName evidence="1">Uncharacterized protein</fullName>
    </submittedName>
</protein>
<evidence type="ECO:0000313" key="2">
    <source>
        <dbReference type="Proteomes" id="UP001501752"/>
    </source>
</evidence>
<gene>
    <name evidence="1" type="ORF">GCM10023235_50450</name>
</gene>